<gene>
    <name evidence="1" type="ORF">ASZ90_019987</name>
</gene>
<name>A0A0W8E1Y0_9ZZZZ</name>
<sequence length="241" mass="27832">MKILAREVIEQGQITVRSDLKLQPFIIRVLGINDLMAVLQLQSNVMAAMDKKELYVPIPEHELQFILEGHGESLGLFIHDELYAACSLLFDVDYENNMARELDFSDEELSLVAQLELSLVHLDLRGNKLQHKLAGILAERAEERKKSRYIFTTASPFNYPSIQTLTSLGLYIARLSKMYYDWDRYIVYKDFTKPTRLDLTSSITLPNTSFVEQQHLLNNGYRGYSQFRDKDGIKIMFAKTI</sequence>
<organism evidence="1">
    <name type="scientific">hydrocarbon metagenome</name>
    <dbReference type="NCBI Taxonomy" id="938273"/>
    <lineage>
        <taxon>unclassified sequences</taxon>
        <taxon>metagenomes</taxon>
        <taxon>ecological metagenomes</taxon>
    </lineage>
</organism>
<dbReference type="InterPro" id="IPR016181">
    <property type="entry name" value="Acyl_CoA_acyltransferase"/>
</dbReference>
<protein>
    <submittedName>
        <fullName evidence="1">Protein clustered with n-succinyl arginine/lysine racemase</fullName>
    </submittedName>
</protein>
<accession>A0A0W8E1Y0</accession>
<dbReference type="EMBL" id="LNQE01001916">
    <property type="protein sequence ID" value="KUG02619.1"/>
    <property type="molecule type" value="Genomic_DNA"/>
</dbReference>
<dbReference type="AlphaFoldDB" id="A0A0W8E1Y0"/>
<evidence type="ECO:0000313" key="1">
    <source>
        <dbReference type="EMBL" id="KUG02619.1"/>
    </source>
</evidence>
<dbReference type="SUPFAM" id="SSF55729">
    <property type="entry name" value="Acyl-CoA N-acyltransferases (Nat)"/>
    <property type="match status" value="1"/>
</dbReference>
<comment type="caution">
    <text evidence="1">The sequence shown here is derived from an EMBL/GenBank/DDBJ whole genome shotgun (WGS) entry which is preliminary data.</text>
</comment>
<proteinExistence type="predicted"/>
<reference evidence="1" key="1">
    <citation type="journal article" date="2015" name="Proc. Natl. Acad. Sci. U.S.A.">
        <title>Networks of energetic and metabolic interactions define dynamics in microbial communities.</title>
        <authorList>
            <person name="Embree M."/>
            <person name="Liu J.K."/>
            <person name="Al-Bassam M.M."/>
            <person name="Zengler K."/>
        </authorList>
    </citation>
    <scope>NUCLEOTIDE SEQUENCE</scope>
</reference>